<feature type="chain" id="PRO_5046319425" description="DUF4468 domain-containing protein" evidence="1">
    <location>
        <begin position="21"/>
        <end position="234"/>
    </location>
</feature>
<sequence length="234" mass="26373">MLRKITIFCFLSFLVATTNAQETAENKSASSETSEGGIDLFLAKDIPEGVYKTYEDLVAKNGVYMGDAIVRKSVMRYKPLDKSEVIDQVYFAWARNDVKLDFFAISYNGVLYIQQKYFHKYSVKGHRSEDGSNALSYHRVINDGRFLYLEGSFANAWAKGAAYGVGGAAGAVMGANMNRLKGVVFDIKKQEVSFIRDCEDLNVLIEKYNGTKIECKEKNFDILTVRENIDKIIK</sequence>
<evidence type="ECO:0008006" key="4">
    <source>
        <dbReference type="Google" id="ProtNLM"/>
    </source>
</evidence>
<evidence type="ECO:0000313" key="3">
    <source>
        <dbReference type="Proteomes" id="UP001589734"/>
    </source>
</evidence>
<keyword evidence="1" id="KW-0732">Signal</keyword>
<organism evidence="2 3">
    <name type="scientific">Flavobacterium procerum</name>
    <dbReference type="NCBI Taxonomy" id="1455569"/>
    <lineage>
        <taxon>Bacteria</taxon>
        <taxon>Pseudomonadati</taxon>
        <taxon>Bacteroidota</taxon>
        <taxon>Flavobacteriia</taxon>
        <taxon>Flavobacteriales</taxon>
        <taxon>Flavobacteriaceae</taxon>
        <taxon>Flavobacterium</taxon>
    </lineage>
</organism>
<keyword evidence="3" id="KW-1185">Reference proteome</keyword>
<protein>
    <recommendedName>
        <fullName evidence="4">DUF4468 domain-containing protein</fullName>
    </recommendedName>
</protein>
<dbReference type="Proteomes" id="UP001589734">
    <property type="component" value="Unassembled WGS sequence"/>
</dbReference>
<gene>
    <name evidence="2" type="ORF">ACFFLS_22545</name>
</gene>
<feature type="signal peptide" evidence="1">
    <location>
        <begin position="1"/>
        <end position="20"/>
    </location>
</feature>
<evidence type="ECO:0000313" key="2">
    <source>
        <dbReference type="EMBL" id="MFC0079845.1"/>
    </source>
</evidence>
<reference evidence="2 3" key="1">
    <citation type="submission" date="2024-09" db="EMBL/GenBank/DDBJ databases">
        <authorList>
            <person name="Sun Q."/>
            <person name="Mori K."/>
        </authorList>
    </citation>
    <scope>NUCLEOTIDE SEQUENCE [LARGE SCALE GENOMIC DNA]</scope>
    <source>
        <strain evidence="2 3">CGMCC 1.12926</strain>
    </source>
</reference>
<comment type="caution">
    <text evidence="2">The sequence shown here is derived from an EMBL/GenBank/DDBJ whole genome shotgun (WGS) entry which is preliminary data.</text>
</comment>
<dbReference type="EMBL" id="JBHLYW010000022">
    <property type="protein sequence ID" value="MFC0079845.1"/>
    <property type="molecule type" value="Genomic_DNA"/>
</dbReference>
<dbReference type="RefSeq" id="WP_379687656.1">
    <property type="nucleotide sequence ID" value="NZ_JBHLYW010000022.1"/>
</dbReference>
<accession>A0ABV6BWP5</accession>
<proteinExistence type="predicted"/>
<name>A0ABV6BWP5_9FLAO</name>
<evidence type="ECO:0000256" key="1">
    <source>
        <dbReference type="SAM" id="SignalP"/>
    </source>
</evidence>